<protein>
    <submittedName>
        <fullName evidence="13">Membrane-associated zinc metalloprotease</fullName>
    </submittedName>
</protein>
<comment type="subcellular location">
    <subcellularLocation>
        <location evidence="2">Membrane</location>
        <topology evidence="2">Multi-pass membrane protein</topology>
    </subcellularLocation>
</comment>
<dbReference type="Gene3D" id="2.30.42.10">
    <property type="match status" value="1"/>
</dbReference>
<evidence type="ECO:0000256" key="1">
    <source>
        <dbReference type="ARBA" id="ARBA00001947"/>
    </source>
</evidence>
<evidence type="ECO:0000256" key="7">
    <source>
        <dbReference type="ARBA" id="ARBA00022833"/>
    </source>
</evidence>
<dbReference type="InterPro" id="IPR008915">
    <property type="entry name" value="Peptidase_M50"/>
</dbReference>
<evidence type="ECO:0000256" key="10">
    <source>
        <dbReference type="ARBA" id="ARBA00023136"/>
    </source>
</evidence>
<keyword evidence="7" id="KW-0862">Zinc</keyword>
<organism evidence="13 14">
    <name type="scientific">Candidatus Collierbacteria bacterium GW2011_GWC2_45_15</name>
    <dbReference type="NCBI Taxonomy" id="1618394"/>
    <lineage>
        <taxon>Bacteria</taxon>
        <taxon>Candidatus Collieribacteriota</taxon>
    </lineage>
</organism>
<dbReference type="PANTHER" id="PTHR42837:SF2">
    <property type="entry name" value="MEMBRANE METALLOPROTEASE ARASP2, CHLOROPLASTIC-RELATED"/>
    <property type="match status" value="1"/>
</dbReference>
<feature type="transmembrane region" description="Helical" evidence="11">
    <location>
        <begin position="95"/>
        <end position="118"/>
    </location>
</feature>
<dbReference type="GO" id="GO:0006508">
    <property type="term" value="P:proteolysis"/>
    <property type="evidence" value="ECO:0007669"/>
    <property type="project" value="UniProtKB-KW"/>
</dbReference>
<evidence type="ECO:0000256" key="5">
    <source>
        <dbReference type="ARBA" id="ARBA00022692"/>
    </source>
</evidence>
<feature type="domain" description="Peptidase M50" evidence="12">
    <location>
        <begin position="6"/>
        <end position="344"/>
    </location>
</feature>
<evidence type="ECO:0000313" key="13">
    <source>
        <dbReference type="EMBL" id="KKT99033.1"/>
    </source>
</evidence>
<name>A0A0G1LSQ8_9BACT</name>
<comment type="cofactor">
    <cofactor evidence="1">
        <name>Zn(2+)</name>
        <dbReference type="ChEBI" id="CHEBI:29105"/>
    </cofactor>
</comment>
<keyword evidence="8 11" id="KW-1133">Transmembrane helix</keyword>
<dbReference type="PANTHER" id="PTHR42837">
    <property type="entry name" value="REGULATOR OF SIGMA-E PROTEASE RSEP"/>
    <property type="match status" value="1"/>
</dbReference>
<feature type="transmembrane region" description="Helical" evidence="11">
    <location>
        <begin position="332"/>
        <end position="350"/>
    </location>
</feature>
<dbReference type="CDD" id="cd06163">
    <property type="entry name" value="S2P-M50_PDZ_RseP-like"/>
    <property type="match status" value="1"/>
</dbReference>
<keyword evidence="4 13" id="KW-0645">Protease</keyword>
<comment type="similarity">
    <text evidence="3">Belongs to the peptidase M50B family.</text>
</comment>
<evidence type="ECO:0000256" key="6">
    <source>
        <dbReference type="ARBA" id="ARBA00022801"/>
    </source>
</evidence>
<feature type="transmembrane region" description="Helical" evidence="11">
    <location>
        <begin position="280"/>
        <end position="299"/>
    </location>
</feature>
<keyword evidence="10 11" id="KW-0472">Membrane</keyword>
<evidence type="ECO:0000259" key="12">
    <source>
        <dbReference type="Pfam" id="PF02163"/>
    </source>
</evidence>
<dbReference type="AlphaFoldDB" id="A0A0G1LSQ8"/>
<dbReference type="EMBL" id="LCKM01000010">
    <property type="protein sequence ID" value="KKT99033.1"/>
    <property type="molecule type" value="Genomic_DNA"/>
</dbReference>
<accession>A0A0G1LSQ8</accession>
<reference evidence="13 14" key="1">
    <citation type="journal article" date="2015" name="Nature">
        <title>rRNA introns, odd ribosomes, and small enigmatic genomes across a large radiation of phyla.</title>
        <authorList>
            <person name="Brown C.T."/>
            <person name="Hug L.A."/>
            <person name="Thomas B.C."/>
            <person name="Sharon I."/>
            <person name="Castelle C.J."/>
            <person name="Singh A."/>
            <person name="Wilkins M.J."/>
            <person name="Williams K.H."/>
            <person name="Banfield J.F."/>
        </authorList>
    </citation>
    <scope>NUCLEOTIDE SEQUENCE [LARGE SCALE GENOMIC DNA]</scope>
</reference>
<dbReference type="InterPro" id="IPR004387">
    <property type="entry name" value="Pept_M50_Zn"/>
</dbReference>
<keyword evidence="5 11" id="KW-0812">Transmembrane</keyword>
<gene>
    <name evidence="13" type="ORF">UW99_C0010G0002</name>
</gene>
<dbReference type="Pfam" id="PF02163">
    <property type="entry name" value="Peptidase_M50"/>
    <property type="match status" value="1"/>
</dbReference>
<dbReference type="Proteomes" id="UP000034214">
    <property type="component" value="Unassembled WGS sequence"/>
</dbReference>
<evidence type="ECO:0000256" key="11">
    <source>
        <dbReference type="SAM" id="Phobius"/>
    </source>
</evidence>
<dbReference type="SUPFAM" id="SSF50156">
    <property type="entry name" value="PDZ domain-like"/>
    <property type="match status" value="1"/>
</dbReference>
<sequence>MQLLTFILTLSVLVLVHEFGHFIMAKLFGMRVEEFGIGLPPRAKKLFSKGETLFSLNWLPIGGFVKLFGEDMEDEAQLASPEAFFNKPMWQRAGVLFAGVTMNFILGILLFAAVYSFMGIPTETDRVLIVEVTENSPAKEAGIEKESVAKKIIFEDKEYTFETMDEFVEAVNGLKGKEIVLTLEKDGVEKEVTITPRENPPAGEGSLGVALSNIELVKFPWWQMPFRGAVVGVEEAISWGKEITGNLFSLVAGILTGKGVPKDVAGPVGIYQVSKEVYKFGWLAVLQFAGVLSVNLAILNVMPFPALDGGRIAFLGVERIIGKKRKNKIEGYVHTVGMIILLLLMVLITARDVFRLFT</sequence>
<proteinExistence type="inferred from homology"/>
<dbReference type="InterPro" id="IPR036034">
    <property type="entry name" value="PDZ_sf"/>
</dbReference>
<keyword evidence="6" id="KW-0378">Hydrolase</keyword>
<evidence type="ECO:0000256" key="8">
    <source>
        <dbReference type="ARBA" id="ARBA00022989"/>
    </source>
</evidence>
<evidence type="ECO:0000256" key="2">
    <source>
        <dbReference type="ARBA" id="ARBA00004141"/>
    </source>
</evidence>
<evidence type="ECO:0000256" key="9">
    <source>
        <dbReference type="ARBA" id="ARBA00023049"/>
    </source>
</evidence>
<evidence type="ECO:0000256" key="4">
    <source>
        <dbReference type="ARBA" id="ARBA00022670"/>
    </source>
</evidence>
<comment type="caution">
    <text evidence="13">The sequence shown here is derived from an EMBL/GenBank/DDBJ whole genome shotgun (WGS) entry which is preliminary data.</text>
</comment>
<dbReference type="GO" id="GO:0016020">
    <property type="term" value="C:membrane"/>
    <property type="evidence" value="ECO:0007669"/>
    <property type="project" value="UniProtKB-SubCell"/>
</dbReference>
<evidence type="ECO:0000256" key="3">
    <source>
        <dbReference type="ARBA" id="ARBA00007931"/>
    </source>
</evidence>
<evidence type="ECO:0000313" key="14">
    <source>
        <dbReference type="Proteomes" id="UP000034214"/>
    </source>
</evidence>
<keyword evidence="9 13" id="KW-0482">Metalloprotease</keyword>
<dbReference type="GO" id="GO:0004222">
    <property type="term" value="F:metalloendopeptidase activity"/>
    <property type="evidence" value="ECO:0007669"/>
    <property type="project" value="InterPro"/>
</dbReference>